<feature type="chain" id="PRO_5019015256" evidence="6">
    <location>
        <begin position="21"/>
        <end position="257"/>
    </location>
</feature>
<protein>
    <submittedName>
        <fullName evidence="8">OmpA family protein</fullName>
    </submittedName>
</protein>
<sequence>MRALILLVLSFCLSWSYALAQSLTKTPIKTAFSIKAVDDKTSAELPAQFRVDAQVARKRYAGQSQPGKPYVFVLERTDTLNVVASVKGYYEAEEIMVVSCDTCADYEYIVRLEKAAPAPVVAAPEVVAKKEPKPDSVFRNLQVNQAFRLDNVYFDQSSYVLRPESYPQLDKLAKTLATTPKLMIEIAGHTDNVGDRRLNQFLSENRAKVITNYLIRSGIAENRLQHRGYGDSRPAAPNDSEENKKKNRRVEFVVLAI</sequence>
<keyword evidence="3" id="KW-0998">Cell outer membrane</keyword>
<comment type="caution">
    <text evidence="8">The sequence shown here is derived from an EMBL/GenBank/DDBJ whole genome shotgun (WGS) entry which is preliminary data.</text>
</comment>
<keyword evidence="2 4" id="KW-0472">Membrane</keyword>
<evidence type="ECO:0000256" key="6">
    <source>
        <dbReference type="SAM" id="SignalP"/>
    </source>
</evidence>
<dbReference type="GO" id="GO:0009279">
    <property type="term" value="C:cell outer membrane"/>
    <property type="evidence" value="ECO:0007669"/>
    <property type="project" value="UniProtKB-SubCell"/>
</dbReference>
<dbReference type="PROSITE" id="PS51123">
    <property type="entry name" value="OMPA_2"/>
    <property type="match status" value="1"/>
</dbReference>
<dbReference type="PANTHER" id="PTHR30329:SF21">
    <property type="entry name" value="LIPOPROTEIN YIAD-RELATED"/>
    <property type="match status" value="1"/>
</dbReference>
<evidence type="ECO:0000256" key="4">
    <source>
        <dbReference type="PROSITE-ProRule" id="PRU00473"/>
    </source>
</evidence>
<keyword evidence="9" id="KW-1185">Reference proteome</keyword>
<dbReference type="InterPro" id="IPR050330">
    <property type="entry name" value="Bact_OuterMem_StrucFunc"/>
</dbReference>
<dbReference type="RefSeq" id="WP_119669587.1">
    <property type="nucleotide sequence ID" value="NZ_QXED01000006.1"/>
</dbReference>
<dbReference type="EMBL" id="QXED01000006">
    <property type="protein sequence ID" value="RIV20420.1"/>
    <property type="molecule type" value="Genomic_DNA"/>
</dbReference>
<dbReference type="CDD" id="cd07185">
    <property type="entry name" value="OmpA_C-like"/>
    <property type="match status" value="1"/>
</dbReference>
<dbReference type="InterPro" id="IPR036737">
    <property type="entry name" value="OmpA-like_sf"/>
</dbReference>
<feature type="signal peptide" evidence="6">
    <location>
        <begin position="1"/>
        <end position="20"/>
    </location>
</feature>
<comment type="subcellular location">
    <subcellularLocation>
        <location evidence="1">Cell outer membrane</location>
    </subcellularLocation>
</comment>
<dbReference type="PANTHER" id="PTHR30329">
    <property type="entry name" value="STATOR ELEMENT OF FLAGELLAR MOTOR COMPLEX"/>
    <property type="match status" value="1"/>
</dbReference>
<gene>
    <name evidence="8" type="ORF">DYU11_20445</name>
</gene>
<proteinExistence type="predicted"/>
<name>A0A418M3V0_9BACT</name>
<evidence type="ECO:0000256" key="5">
    <source>
        <dbReference type="SAM" id="MobiDB-lite"/>
    </source>
</evidence>
<keyword evidence="6" id="KW-0732">Signal</keyword>
<dbReference type="PRINTS" id="PR01021">
    <property type="entry name" value="OMPADOMAIN"/>
</dbReference>
<evidence type="ECO:0000313" key="8">
    <source>
        <dbReference type="EMBL" id="RIV20420.1"/>
    </source>
</evidence>
<evidence type="ECO:0000256" key="2">
    <source>
        <dbReference type="ARBA" id="ARBA00023136"/>
    </source>
</evidence>
<dbReference type="Proteomes" id="UP000283523">
    <property type="component" value="Unassembled WGS sequence"/>
</dbReference>
<evidence type="ECO:0000313" key="9">
    <source>
        <dbReference type="Proteomes" id="UP000283523"/>
    </source>
</evidence>
<feature type="region of interest" description="Disordered" evidence="5">
    <location>
        <begin position="225"/>
        <end position="245"/>
    </location>
</feature>
<reference evidence="8 9" key="1">
    <citation type="submission" date="2018-08" db="EMBL/GenBank/DDBJ databases">
        <title>Fibrisoma montanum sp. nov., isolated from Danxia mountain soil.</title>
        <authorList>
            <person name="Huang Y."/>
        </authorList>
    </citation>
    <scope>NUCLEOTIDE SEQUENCE [LARGE SCALE GENOMIC DNA]</scope>
    <source>
        <strain evidence="8 9">HYT19</strain>
    </source>
</reference>
<evidence type="ECO:0000256" key="1">
    <source>
        <dbReference type="ARBA" id="ARBA00004442"/>
    </source>
</evidence>
<dbReference type="SUPFAM" id="SSF103088">
    <property type="entry name" value="OmpA-like"/>
    <property type="match status" value="1"/>
</dbReference>
<accession>A0A418M3V0</accession>
<dbReference type="OrthoDB" id="611024at2"/>
<evidence type="ECO:0000259" key="7">
    <source>
        <dbReference type="PROSITE" id="PS51123"/>
    </source>
</evidence>
<dbReference type="InterPro" id="IPR006665">
    <property type="entry name" value="OmpA-like"/>
</dbReference>
<dbReference type="InterPro" id="IPR006664">
    <property type="entry name" value="OMP_bac"/>
</dbReference>
<dbReference type="Pfam" id="PF00691">
    <property type="entry name" value="OmpA"/>
    <property type="match status" value="1"/>
</dbReference>
<dbReference type="AlphaFoldDB" id="A0A418M3V0"/>
<dbReference type="Gene3D" id="3.30.1330.60">
    <property type="entry name" value="OmpA-like domain"/>
    <property type="match status" value="1"/>
</dbReference>
<evidence type="ECO:0000256" key="3">
    <source>
        <dbReference type="ARBA" id="ARBA00023237"/>
    </source>
</evidence>
<feature type="domain" description="OmpA-like" evidence="7">
    <location>
        <begin position="141"/>
        <end position="257"/>
    </location>
</feature>
<organism evidence="8 9">
    <name type="scientific">Fibrisoma montanum</name>
    <dbReference type="NCBI Taxonomy" id="2305895"/>
    <lineage>
        <taxon>Bacteria</taxon>
        <taxon>Pseudomonadati</taxon>
        <taxon>Bacteroidota</taxon>
        <taxon>Cytophagia</taxon>
        <taxon>Cytophagales</taxon>
        <taxon>Spirosomataceae</taxon>
        <taxon>Fibrisoma</taxon>
    </lineage>
</organism>